<dbReference type="Pfam" id="PF00300">
    <property type="entry name" value="His_Phos_1"/>
    <property type="match status" value="1"/>
</dbReference>
<keyword evidence="1" id="KW-0732">Signal</keyword>
<dbReference type="InterPro" id="IPR029033">
    <property type="entry name" value="His_PPase_superfam"/>
</dbReference>
<sequence>MHIPTLLPILTVLIPTLAAPTPPQVFLSAQSKFTSLPNFFIQSLSTTDPALLPPAPPRLGLLDEWTWESVRARVGAIARERGRKVKIVVLQRHGQGTHNAAESKYGTPAWNDYYSKLPLYFDAPLTPLGVHQLSVTRSTLRRELSLGLSVSRVYSSPLSRCLNTTQLVWADTGVVPRVVEELRETYGVHTCDARRSRTELAALYPAFEFSGLVGEEDPWWTPDKRETEEETRARVLKALEQIFDEEEDGNAVEDGVVSIVCHGGVIESVLDVTGHRAFNVPPSGLIPLVIVDSRARKGEML</sequence>
<evidence type="ECO:0000313" key="2">
    <source>
        <dbReference type="EMBL" id="TPX54133.1"/>
    </source>
</evidence>
<organism evidence="2 3">
    <name type="scientific">Powellomyces hirtus</name>
    <dbReference type="NCBI Taxonomy" id="109895"/>
    <lineage>
        <taxon>Eukaryota</taxon>
        <taxon>Fungi</taxon>
        <taxon>Fungi incertae sedis</taxon>
        <taxon>Chytridiomycota</taxon>
        <taxon>Chytridiomycota incertae sedis</taxon>
        <taxon>Chytridiomycetes</taxon>
        <taxon>Spizellomycetales</taxon>
        <taxon>Powellomycetaceae</taxon>
        <taxon>Powellomyces</taxon>
    </lineage>
</organism>
<comment type="caution">
    <text evidence="2">The sequence shown here is derived from an EMBL/GenBank/DDBJ whole genome shotgun (WGS) entry which is preliminary data.</text>
</comment>
<dbReference type="GO" id="GO:0005737">
    <property type="term" value="C:cytoplasm"/>
    <property type="evidence" value="ECO:0007669"/>
    <property type="project" value="TreeGrafter"/>
</dbReference>
<feature type="signal peptide" evidence="1">
    <location>
        <begin position="1"/>
        <end position="18"/>
    </location>
</feature>
<evidence type="ECO:0000256" key="1">
    <source>
        <dbReference type="SAM" id="SignalP"/>
    </source>
</evidence>
<dbReference type="SMART" id="SM00855">
    <property type="entry name" value="PGAM"/>
    <property type="match status" value="1"/>
</dbReference>
<dbReference type="Proteomes" id="UP000318582">
    <property type="component" value="Unassembled WGS sequence"/>
</dbReference>
<proteinExistence type="predicted"/>
<evidence type="ECO:0000313" key="3">
    <source>
        <dbReference type="Proteomes" id="UP000318582"/>
    </source>
</evidence>
<gene>
    <name evidence="2" type="ORF">PhCBS80983_g06037</name>
</gene>
<name>A0A507DR19_9FUNG</name>
<reference evidence="2 3" key="1">
    <citation type="journal article" date="2019" name="Sci. Rep.">
        <title>Comparative genomics of chytrid fungi reveal insights into the obligate biotrophic and pathogenic lifestyle of Synchytrium endobioticum.</title>
        <authorList>
            <person name="van de Vossenberg B.T.L.H."/>
            <person name="Warris S."/>
            <person name="Nguyen H.D.T."/>
            <person name="van Gent-Pelzer M.P.E."/>
            <person name="Joly D.L."/>
            <person name="van de Geest H.C."/>
            <person name="Bonants P.J.M."/>
            <person name="Smith D.S."/>
            <person name="Levesque C.A."/>
            <person name="van der Lee T.A.J."/>
        </authorList>
    </citation>
    <scope>NUCLEOTIDE SEQUENCE [LARGE SCALE GENOMIC DNA]</scope>
    <source>
        <strain evidence="2 3">CBS 809.83</strain>
    </source>
</reference>
<dbReference type="CDD" id="cd07067">
    <property type="entry name" value="HP_PGM_like"/>
    <property type="match status" value="1"/>
</dbReference>
<dbReference type="AlphaFoldDB" id="A0A507DR19"/>
<dbReference type="GO" id="GO:0016791">
    <property type="term" value="F:phosphatase activity"/>
    <property type="evidence" value="ECO:0007669"/>
    <property type="project" value="TreeGrafter"/>
</dbReference>
<dbReference type="PANTHER" id="PTHR48100">
    <property type="entry name" value="BROAD-SPECIFICITY PHOSPHATASE YOR283W-RELATED"/>
    <property type="match status" value="1"/>
</dbReference>
<accession>A0A507DR19</accession>
<feature type="chain" id="PRO_5021433260" evidence="1">
    <location>
        <begin position="19"/>
        <end position="301"/>
    </location>
</feature>
<dbReference type="EMBL" id="QEAQ01000169">
    <property type="protein sequence ID" value="TPX54133.1"/>
    <property type="molecule type" value="Genomic_DNA"/>
</dbReference>
<protein>
    <submittedName>
        <fullName evidence="2">Uncharacterized protein</fullName>
    </submittedName>
</protein>
<dbReference type="InterPro" id="IPR013078">
    <property type="entry name" value="His_Pase_superF_clade-1"/>
</dbReference>
<keyword evidence="3" id="KW-1185">Reference proteome</keyword>
<dbReference type="SUPFAM" id="SSF53254">
    <property type="entry name" value="Phosphoglycerate mutase-like"/>
    <property type="match status" value="1"/>
</dbReference>
<dbReference type="Gene3D" id="3.40.50.1240">
    <property type="entry name" value="Phosphoglycerate mutase-like"/>
    <property type="match status" value="1"/>
</dbReference>
<dbReference type="InterPro" id="IPR050275">
    <property type="entry name" value="PGM_Phosphatase"/>
</dbReference>
<dbReference type="PANTHER" id="PTHR48100:SF1">
    <property type="entry name" value="HISTIDINE PHOSPHATASE FAMILY PROTEIN-RELATED"/>
    <property type="match status" value="1"/>
</dbReference>